<reference evidence="1" key="1">
    <citation type="journal article" date="2020" name="Stud. Mycol.">
        <title>101 Dothideomycetes genomes: a test case for predicting lifestyles and emergence of pathogens.</title>
        <authorList>
            <person name="Haridas S."/>
            <person name="Albert R."/>
            <person name="Binder M."/>
            <person name="Bloem J."/>
            <person name="Labutti K."/>
            <person name="Salamov A."/>
            <person name="Andreopoulos B."/>
            <person name="Baker S."/>
            <person name="Barry K."/>
            <person name="Bills G."/>
            <person name="Bluhm B."/>
            <person name="Cannon C."/>
            <person name="Castanera R."/>
            <person name="Culley D."/>
            <person name="Daum C."/>
            <person name="Ezra D."/>
            <person name="Gonzalez J."/>
            <person name="Henrissat B."/>
            <person name="Kuo A."/>
            <person name="Liang C."/>
            <person name="Lipzen A."/>
            <person name="Lutzoni F."/>
            <person name="Magnuson J."/>
            <person name="Mondo S."/>
            <person name="Nolan M."/>
            <person name="Ohm R."/>
            <person name="Pangilinan J."/>
            <person name="Park H.-J."/>
            <person name="Ramirez L."/>
            <person name="Alfaro M."/>
            <person name="Sun H."/>
            <person name="Tritt A."/>
            <person name="Yoshinaga Y."/>
            <person name="Zwiers L.-H."/>
            <person name="Turgeon B."/>
            <person name="Goodwin S."/>
            <person name="Spatafora J."/>
            <person name="Crous P."/>
            <person name="Grigoriev I."/>
        </authorList>
    </citation>
    <scope>NUCLEOTIDE SEQUENCE</scope>
    <source>
        <strain evidence="1">ATCC 200398</strain>
    </source>
</reference>
<dbReference type="EMBL" id="MU003545">
    <property type="protein sequence ID" value="KAF2463830.1"/>
    <property type="molecule type" value="Genomic_DNA"/>
</dbReference>
<comment type="caution">
    <text evidence="1">The sequence shown here is derived from an EMBL/GenBank/DDBJ whole genome shotgun (WGS) entry which is preliminary data.</text>
</comment>
<dbReference type="Proteomes" id="UP000799755">
    <property type="component" value="Unassembled WGS sequence"/>
</dbReference>
<proteinExistence type="predicted"/>
<protein>
    <submittedName>
        <fullName evidence="1">Uncharacterized protein</fullName>
    </submittedName>
</protein>
<keyword evidence="2" id="KW-1185">Reference proteome</keyword>
<accession>A0ACB6QAB5</accession>
<organism evidence="1 2">
    <name type="scientific">Lindgomyces ingoldianus</name>
    <dbReference type="NCBI Taxonomy" id="673940"/>
    <lineage>
        <taxon>Eukaryota</taxon>
        <taxon>Fungi</taxon>
        <taxon>Dikarya</taxon>
        <taxon>Ascomycota</taxon>
        <taxon>Pezizomycotina</taxon>
        <taxon>Dothideomycetes</taxon>
        <taxon>Pleosporomycetidae</taxon>
        <taxon>Pleosporales</taxon>
        <taxon>Lindgomycetaceae</taxon>
        <taxon>Lindgomyces</taxon>
    </lineage>
</organism>
<sequence length="159" mass="17467">MGHNKVCCGVQLPILDTLMRLVPIPDTPMRLMPILDTPMWLMPIPDTPIVTPPAVLHNLAGLGQGSLRDQSEDTEAARLLEGDEPREPEGAHGSPSWQAPLSSRQLPLAPRRLYIDRLTRPPYCRIKGKPRSGHSISPSISPIACTNTTRPECFPKQGL</sequence>
<evidence type="ECO:0000313" key="2">
    <source>
        <dbReference type="Proteomes" id="UP000799755"/>
    </source>
</evidence>
<evidence type="ECO:0000313" key="1">
    <source>
        <dbReference type="EMBL" id="KAF2463830.1"/>
    </source>
</evidence>
<gene>
    <name evidence="1" type="ORF">BDR25DRAFT_362386</name>
</gene>
<name>A0ACB6QAB5_9PLEO</name>